<feature type="domain" description="Response regulatory" evidence="8">
    <location>
        <begin position="2"/>
        <end position="116"/>
    </location>
</feature>
<reference evidence="10 11" key="1">
    <citation type="submission" date="2020-06" db="EMBL/GenBank/DDBJ databases">
        <title>Description of novel acetic acid bacteria.</title>
        <authorList>
            <person name="Sombolestani A."/>
        </authorList>
    </citation>
    <scope>NUCLEOTIDE SEQUENCE [LARGE SCALE GENOMIC DNA]</scope>
    <source>
        <strain evidence="10 11">LMG 31431</strain>
    </source>
</reference>
<dbReference type="GO" id="GO:0005829">
    <property type="term" value="C:cytosol"/>
    <property type="evidence" value="ECO:0007669"/>
    <property type="project" value="TreeGrafter"/>
</dbReference>
<dbReference type="PANTHER" id="PTHR48111">
    <property type="entry name" value="REGULATOR OF RPOS"/>
    <property type="match status" value="1"/>
</dbReference>
<dbReference type="GO" id="GO:0006355">
    <property type="term" value="P:regulation of DNA-templated transcription"/>
    <property type="evidence" value="ECO:0007669"/>
    <property type="project" value="InterPro"/>
</dbReference>
<dbReference type="PROSITE" id="PS51755">
    <property type="entry name" value="OMPR_PHOB"/>
    <property type="match status" value="1"/>
</dbReference>
<dbReference type="InterPro" id="IPR016032">
    <property type="entry name" value="Sig_transdc_resp-reg_C-effctor"/>
</dbReference>
<dbReference type="SMART" id="SM00862">
    <property type="entry name" value="Trans_reg_C"/>
    <property type="match status" value="1"/>
</dbReference>
<organism evidence="10 11">
    <name type="scientific">Nguyenibacter vanlangensis</name>
    <dbReference type="NCBI Taxonomy" id="1216886"/>
    <lineage>
        <taxon>Bacteria</taxon>
        <taxon>Pseudomonadati</taxon>
        <taxon>Pseudomonadota</taxon>
        <taxon>Alphaproteobacteria</taxon>
        <taxon>Acetobacterales</taxon>
        <taxon>Acetobacteraceae</taxon>
        <taxon>Nguyenibacter</taxon>
    </lineage>
</organism>
<evidence type="ECO:0000256" key="7">
    <source>
        <dbReference type="PROSITE-ProRule" id="PRU01091"/>
    </source>
</evidence>
<dbReference type="Gene3D" id="3.40.50.2300">
    <property type="match status" value="1"/>
</dbReference>
<protein>
    <submittedName>
        <fullName evidence="10">Response regulator transcription factor</fullName>
    </submittedName>
</protein>
<dbReference type="EMBL" id="JABXXP010000023">
    <property type="protein sequence ID" value="NVN10205.1"/>
    <property type="molecule type" value="Genomic_DNA"/>
</dbReference>
<dbReference type="GO" id="GO:0000156">
    <property type="term" value="F:phosphorelay response regulator activity"/>
    <property type="evidence" value="ECO:0007669"/>
    <property type="project" value="TreeGrafter"/>
</dbReference>
<feature type="domain" description="OmpR/PhoB-type" evidence="9">
    <location>
        <begin position="124"/>
        <end position="222"/>
    </location>
</feature>
<dbReference type="Pfam" id="PF00486">
    <property type="entry name" value="Trans_reg_C"/>
    <property type="match status" value="1"/>
</dbReference>
<gene>
    <name evidence="10" type="ORF">HUK84_03420</name>
</gene>
<dbReference type="CDD" id="cd00383">
    <property type="entry name" value="trans_reg_C"/>
    <property type="match status" value="1"/>
</dbReference>
<sequence>MRVLCIGESAAYGGRPCEGLSKAALEGSVSITMSGPAGVVETLRRSHYDIVVVQQAAPDVKLLRHIRNSRIPTPVMIVAQNTTPAAVADVLSVGADDCVLASADPRELLARLRAIVRRVSGHDSLTLHIGRLTVGIDRREVHIDDKLVPLTRREYDLFGLLALRKTQVLSKETVLDSLYAGESEPYGKVIDVMICKIRKKIRAFGIDEPFTTLWGIGYRLNEDAFAPLGSRMDSAEGRGVQAAKESCIPVMSGINILAPVAALDIA</sequence>
<evidence type="ECO:0000259" key="9">
    <source>
        <dbReference type="PROSITE" id="PS51755"/>
    </source>
</evidence>
<keyword evidence="3" id="KW-0805">Transcription regulation</keyword>
<evidence type="ECO:0000259" key="8">
    <source>
        <dbReference type="PROSITE" id="PS50110"/>
    </source>
</evidence>
<dbReference type="InterPro" id="IPR011006">
    <property type="entry name" value="CheY-like_superfamily"/>
</dbReference>
<dbReference type="AlphaFoldDB" id="A0A7Y7ITV6"/>
<proteinExistence type="predicted"/>
<accession>A0A7Y7ITV6</accession>
<evidence type="ECO:0000313" key="11">
    <source>
        <dbReference type="Proteomes" id="UP000534870"/>
    </source>
</evidence>
<dbReference type="InterPro" id="IPR039420">
    <property type="entry name" value="WalR-like"/>
</dbReference>
<evidence type="ECO:0000256" key="4">
    <source>
        <dbReference type="ARBA" id="ARBA00023125"/>
    </source>
</evidence>
<comment type="caution">
    <text evidence="6">Lacks conserved residue(s) required for the propagation of feature annotation.</text>
</comment>
<evidence type="ECO:0000256" key="5">
    <source>
        <dbReference type="ARBA" id="ARBA00023163"/>
    </source>
</evidence>
<evidence type="ECO:0000313" key="10">
    <source>
        <dbReference type="EMBL" id="NVN10205.1"/>
    </source>
</evidence>
<dbReference type="SUPFAM" id="SSF46894">
    <property type="entry name" value="C-terminal effector domain of the bipartite response regulators"/>
    <property type="match status" value="1"/>
</dbReference>
<keyword evidence="5" id="KW-0804">Transcription</keyword>
<name>A0A7Y7ITV6_9PROT</name>
<evidence type="ECO:0000256" key="1">
    <source>
        <dbReference type="ARBA" id="ARBA00022553"/>
    </source>
</evidence>
<dbReference type="InterPro" id="IPR001789">
    <property type="entry name" value="Sig_transdc_resp-reg_receiver"/>
</dbReference>
<dbReference type="Proteomes" id="UP000534870">
    <property type="component" value="Unassembled WGS sequence"/>
</dbReference>
<dbReference type="Gene3D" id="1.10.10.10">
    <property type="entry name" value="Winged helix-like DNA-binding domain superfamily/Winged helix DNA-binding domain"/>
    <property type="match status" value="1"/>
</dbReference>
<evidence type="ECO:0000256" key="2">
    <source>
        <dbReference type="ARBA" id="ARBA00023012"/>
    </source>
</evidence>
<dbReference type="SUPFAM" id="SSF52172">
    <property type="entry name" value="CheY-like"/>
    <property type="match status" value="1"/>
</dbReference>
<dbReference type="InterPro" id="IPR036388">
    <property type="entry name" value="WH-like_DNA-bd_sf"/>
</dbReference>
<dbReference type="GO" id="GO:0032993">
    <property type="term" value="C:protein-DNA complex"/>
    <property type="evidence" value="ECO:0007669"/>
    <property type="project" value="TreeGrafter"/>
</dbReference>
<keyword evidence="4 7" id="KW-0238">DNA-binding</keyword>
<keyword evidence="2" id="KW-0902">Two-component regulatory system</keyword>
<keyword evidence="1" id="KW-0597">Phosphoprotein</keyword>
<dbReference type="PANTHER" id="PTHR48111:SF22">
    <property type="entry name" value="REGULATOR OF RPOS"/>
    <property type="match status" value="1"/>
</dbReference>
<dbReference type="GO" id="GO:0000976">
    <property type="term" value="F:transcription cis-regulatory region binding"/>
    <property type="evidence" value="ECO:0007669"/>
    <property type="project" value="TreeGrafter"/>
</dbReference>
<evidence type="ECO:0000256" key="3">
    <source>
        <dbReference type="ARBA" id="ARBA00023015"/>
    </source>
</evidence>
<dbReference type="PROSITE" id="PS50110">
    <property type="entry name" value="RESPONSE_REGULATORY"/>
    <property type="match status" value="1"/>
</dbReference>
<evidence type="ECO:0000256" key="6">
    <source>
        <dbReference type="PROSITE-ProRule" id="PRU00169"/>
    </source>
</evidence>
<dbReference type="InterPro" id="IPR001867">
    <property type="entry name" value="OmpR/PhoB-type_DNA-bd"/>
</dbReference>
<comment type="caution">
    <text evidence="10">The sequence shown here is derived from an EMBL/GenBank/DDBJ whole genome shotgun (WGS) entry which is preliminary data.</text>
</comment>
<feature type="DNA-binding region" description="OmpR/PhoB-type" evidence="7">
    <location>
        <begin position="124"/>
        <end position="222"/>
    </location>
</feature>